<keyword evidence="2" id="KW-1133">Transmembrane helix</keyword>
<keyword evidence="2" id="KW-0812">Transmembrane</keyword>
<dbReference type="Pfam" id="PF26526">
    <property type="entry name" value="DUF8175"/>
    <property type="match status" value="1"/>
</dbReference>
<sequence>MAYSDPGASGENGGRGPGPSPWTRVGFIASAGFVVVVVLLAVLVVTGGGDGPGDAPADRAGASASATRGPSSPAPSATAAAGGSCPKLADTEQRIPDKAPGGVEWSLFETVALPTSKSAGPAVVDGDIARCYARTPTGALMAAAQIGTRYFFASHWRDVTEKQTTGDGKDAYLKLRQKAEASATAGASAAPDGDGDGGHGQLAGFKIVNFTPDATVVQLVNKFPDNAAMQVGTVTVTWVDGDWRLTIPRSVPPATFVQTLDGYIPFGGV</sequence>
<dbReference type="Proteomes" id="UP001500879">
    <property type="component" value="Unassembled WGS sequence"/>
</dbReference>
<protein>
    <recommendedName>
        <fullName evidence="3">DUF8175 domain-containing protein</fullName>
    </recommendedName>
</protein>
<evidence type="ECO:0000313" key="4">
    <source>
        <dbReference type="EMBL" id="GAA0439015.1"/>
    </source>
</evidence>
<evidence type="ECO:0000256" key="1">
    <source>
        <dbReference type="SAM" id="MobiDB-lite"/>
    </source>
</evidence>
<evidence type="ECO:0000259" key="3">
    <source>
        <dbReference type="Pfam" id="PF26526"/>
    </source>
</evidence>
<organism evidence="4 5">
    <name type="scientific">Streptomyces luteireticuli</name>
    <dbReference type="NCBI Taxonomy" id="173858"/>
    <lineage>
        <taxon>Bacteria</taxon>
        <taxon>Bacillati</taxon>
        <taxon>Actinomycetota</taxon>
        <taxon>Actinomycetes</taxon>
        <taxon>Kitasatosporales</taxon>
        <taxon>Streptomycetaceae</taxon>
        <taxon>Streptomyces</taxon>
    </lineage>
</organism>
<evidence type="ECO:0000313" key="5">
    <source>
        <dbReference type="Proteomes" id="UP001500879"/>
    </source>
</evidence>
<accession>A0ABN0Z8L5</accession>
<name>A0ABN0Z8L5_9ACTN</name>
<feature type="transmembrane region" description="Helical" evidence="2">
    <location>
        <begin position="25"/>
        <end position="45"/>
    </location>
</feature>
<proteinExistence type="predicted"/>
<reference evidence="4 5" key="1">
    <citation type="journal article" date="2019" name="Int. J. Syst. Evol. Microbiol.">
        <title>The Global Catalogue of Microorganisms (GCM) 10K type strain sequencing project: providing services to taxonomists for standard genome sequencing and annotation.</title>
        <authorList>
            <consortium name="The Broad Institute Genomics Platform"/>
            <consortium name="The Broad Institute Genome Sequencing Center for Infectious Disease"/>
            <person name="Wu L."/>
            <person name="Ma J."/>
        </authorList>
    </citation>
    <scope>NUCLEOTIDE SEQUENCE [LARGE SCALE GENOMIC DNA]</scope>
    <source>
        <strain evidence="4 5">JCM 4788</strain>
    </source>
</reference>
<comment type="caution">
    <text evidence="4">The sequence shown here is derived from an EMBL/GenBank/DDBJ whole genome shotgun (WGS) entry which is preliminary data.</text>
</comment>
<feature type="compositionally biased region" description="Low complexity" evidence="1">
    <location>
        <begin position="53"/>
        <end position="84"/>
    </location>
</feature>
<dbReference type="EMBL" id="BAAABX010000093">
    <property type="protein sequence ID" value="GAA0439015.1"/>
    <property type="molecule type" value="Genomic_DNA"/>
</dbReference>
<keyword evidence="2" id="KW-0472">Membrane</keyword>
<feature type="domain" description="DUF8175" evidence="3">
    <location>
        <begin position="70"/>
        <end position="265"/>
    </location>
</feature>
<evidence type="ECO:0000256" key="2">
    <source>
        <dbReference type="SAM" id="Phobius"/>
    </source>
</evidence>
<dbReference type="RefSeq" id="WP_344033154.1">
    <property type="nucleotide sequence ID" value="NZ_BAAABX010000093.1"/>
</dbReference>
<dbReference type="InterPro" id="IPR058488">
    <property type="entry name" value="DUF8175"/>
</dbReference>
<keyword evidence="5" id="KW-1185">Reference proteome</keyword>
<feature type="region of interest" description="Disordered" evidence="1">
    <location>
        <begin position="50"/>
        <end position="101"/>
    </location>
</feature>
<gene>
    <name evidence="4" type="ORF">GCM10010357_70520</name>
</gene>